<dbReference type="STRING" id="1279009.ADICEAN_01114"/>
<feature type="transmembrane region" description="Helical" evidence="1">
    <location>
        <begin position="65"/>
        <end position="81"/>
    </location>
</feature>
<keyword evidence="1" id="KW-1133">Transmembrane helix</keyword>
<keyword evidence="1" id="KW-0812">Transmembrane</keyword>
<dbReference type="AlphaFoldDB" id="M7N9B8"/>
<proteinExistence type="predicted"/>
<organism evidence="2 3">
    <name type="scientific">Cesiribacter andamanensis AMV16</name>
    <dbReference type="NCBI Taxonomy" id="1279009"/>
    <lineage>
        <taxon>Bacteria</taxon>
        <taxon>Pseudomonadati</taxon>
        <taxon>Bacteroidota</taxon>
        <taxon>Cytophagia</taxon>
        <taxon>Cytophagales</taxon>
        <taxon>Cesiribacteraceae</taxon>
        <taxon>Cesiribacter</taxon>
    </lineage>
</organism>
<gene>
    <name evidence="2" type="ORF">ADICEAN_01114</name>
</gene>
<dbReference type="EMBL" id="AODQ01000018">
    <property type="protein sequence ID" value="EMR03776.1"/>
    <property type="molecule type" value="Genomic_DNA"/>
</dbReference>
<protein>
    <submittedName>
        <fullName evidence="2">Uncharacterized protein</fullName>
    </submittedName>
</protein>
<sequence>MKSSLEFTKSAQDSAYLRELQQLVQQKVAGLPPQRLQLARVRALLLPALYFLLYALALLLRNNPLCYLLLFGAMGACLVLIF</sequence>
<evidence type="ECO:0000313" key="2">
    <source>
        <dbReference type="EMBL" id="EMR03776.1"/>
    </source>
</evidence>
<comment type="caution">
    <text evidence="2">The sequence shown here is derived from an EMBL/GenBank/DDBJ whole genome shotgun (WGS) entry which is preliminary data.</text>
</comment>
<evidence type="ECO:0000256" key="1">
    <source>
        <dbReference type="SAM" id="Phobius"/>
    </source>
</evidence>
<feature type="transmembrane region" description="Helical" evidence="1">
    <location>
        <begin position="41"/>
        <end position="59"/>
    </location>
</feature>
<keyword evidence="1" id="KW-0472">Membrane</keyword>
<keyword evidence="3" id="KW-1185">Reference proteome</keyword>
<evidence type="ECO:0000313" key="3">
    <source>
        <dbReference type="Proteomes" id="UP000011910"/>
    </source>
</evidence>
<accession>M7N9B8</accession>
<reference evidence="2 3" key="1">
    <citation type="journal article" date="2013" name="Genome Announc.">
        <title>Draft Genome Sequence of Cesiribacter andamanensis Strain AMV16T, Isolated from a Soil Sample from a Mud Volcano in the Andaman Islands, India.</title>
        <authorList>
            <person name="Shivaji S."/>
            <person name="Ara S."/>
            <person name="Begum Z."/>
            <person name="Srinivas T.N."/>
            <person name="Singh A."/>
            <person name="Kumar Pinnaka A."/>
        </authorList>
    </citation>
    <scope>NUCLEOTIDE SEQUENCE [LARGE SCALE GENOMIC DNA]</scope>
    <source>
        <strain evidence="2 3">AMV16</strain>
    </source>
</reference>
<dbReference type="RefSeq" id="WP_009194514.1">
    <property type="nucleotide sequence ID" value="NZ_AODQ01000018.1"/>
</dbReference>
<name>M7N9B8_9BACT</name>
<dbReference type="Proteomes" id="UP000011910">
    <property type="component" value="Unassembled WGS sequence"/>
</dbReference>